<keyword evidence="3" id="KW-1185">Reference proteome</keyword>
<proteinExistence type="predicted"/>
<evidence type="ECO:0000313" key="2">
    <source>
        <dbReference type="EMBL" id="SAK62669.1"/>
    </source>
</evidence>
<feature type="region of interest" description="Disordered" evidence="1">
    <location>
        <begin position="184"/>
        <end position="218"/>
    </location>
</feature>
<name>A0A158AY72_9BURK</name>
<accession>A0A158AY72</accession>
<organism evidence="2 3">
    <name type="scientific">Caballeronia temeraria</name>
    <dbReference type="NCBI Taxonomy" id="1777137"/>
    <lineage>
        <taxon>Bacteria</taxon>
        <taxon>Pseudomonadati</taxon>
        <taxon>Pseudomonadota</taxon>
        <taxon>Betaproteobacteria</taxon>
        <taxon>Burkholderiales</taxon>
        <taxon>Burkholderiaceae</taxon>
        <taxon>Caballeronia</taxon>
    </lineage>
</organism>
<dbReference type="Proteomes" id="UP000054624">
    <property type="component" value="Unassembled WGS sequence"/>
</dbReference>
<dbReference type="AlphaFoldDB" id="A0A158AY72"/>
<dbReference type="RefSeq" id="WP_061161110.1">
    <property type="nucleotide sequence ID" value="NZ_FCOI02000009.1"/>
</dbReference>
<evidence type="ECO:0000256" key="1">
    <source>
        <dbReference type="SAM" id="MobiDB-lite"/>
    </source>
</evidence>
<evidence type="ECO:0000313" key="3">
    <source>
        <dbReference type="Proteomes" id="UP000054624"/>
    </source>
</evidence>
<sequence length="229" mass="24779">MGYYRIANLAADVDDALPSRLHAQNPMQDNYLSAYGMPEQKLPSDVNALNKSINHDAGRAAHGDLVDAKANSFAADALIGRINLQKLLADRFLAQALARASDLGMTNLVDVAKFVVHQLSMLPPEQVTANPYLQMMRQDYLRQTQPRVTHRGAAPGGDIELSTQTHGHGLHGYDVAVNVDDEGDVFPANSADSMQQSQADADAPQPLRRPGPRAYSADDLATLKRLGLA</sequence>
<feature type="compositionally biased region" description="Low complexity" evidence="1">
    <location>
        <begin position="188"/>
        <end position="203"/>
    </location>
</feature>
<gene>
    <name evidence="2" type="ORF">AWB76_03290</name>
</gene>
<dbReference type="STRING" id="1777137.AWB76_03290"/>
<reference evidence="3" key="1">
    <citation type="submission" date="2016-01" db="EMBL/GenBank/DDBJ databases">
        <authorList>
            <person name="Peeters Charlotte."/>
        </authorList>
    </citation>
    <scope>NUCLEOTIDE SEQUENCE [LARGE SCALE GENOMIC DNA]</scope>
</reference>
<protein>
    <submittedName>
        <fullName evidence="2">Uncharacterized protein</fullName>
    </submittedName>
</protein>
<dbReference type="EMBL" id="FCOI02000009">
    <property type="protein sequence ID" value="SAK62669.1"/>
    <property type="molecule type" value="Genomic_DNA"/>
</dbReference>